<name>A0A0D0BQN6_9AGAM</name>
<dbReference type="InterPro" id="IPR036873">
    <property type="entry name" value="Rhodanese-like_dom_sf"/>
</dbReference>
<feature type="compositionally biased region" description="Low complexity" evidence="3">
    <location>
        <begin position="1269"/>
        <end position="1281"/>
    </location>
</feature>
<evidence type="ECO:0000313" key="8">
    <source>
        <dbReference type="Proteomes" id="UP000054485"/>
    </source>
</evidence>
<dbReference type="SMART" id="SM00404">
    <property type="entry name" value="PTPc_motif"/>
    <property type="match status" value="1"/>
</dbReference>
<feature type="compositionally biased region" description="Low complexity" evidence="3">
    <location>
        <begin position="315"/>
        <end position="335"/>
    </location>
</feature>
<proteinExistence type="inferred from homology"/>
<dbReference type="InterPro" id="IPR000242">
    <property type="entry name" value="PTP_cat"/>
</dbReference>
<dbReference type="SUPFAM" id="SSF52799">
    <property type="entry name" value="(Phosphotyrosine protein) phosphatases II"/>
    <property type="match status" value="1"/>
</dbReference>
<dbReference type="EC" id="3.1.3.48" evidence="2"/>
<feature type="compositionally biased region" description="Polar residues" evidence="3">
    <location>
        <begin position="1347"/>
        <end position="1370"/>
    </location>
</feature>
<reference evidence="7 8" key="1">
    <citation type="submission" date="2014-04" db="EMBL/GenBank/DDBJ databases">
        <authorList>
            <consortium name="DOE Joint Genome Institute"/>
            <person name="Kuo A."/>
            <person name="Ruytinx J."/>
            <person name="Rineau F."/>
            <person name="Colpaert J."/>
            <person name="Kohler A."/>
            <person name="Nagy L.G."/>
            <person name="Floudas D."/>
            <person name="Copeland A."/>
            <person name="Barry K.W."/>
            <person name="Cichocki N."/>
            <person name="Veneault-Fourrey C."/>
            <person name="LaButti K."/>
            <person name="Lindquist E.A."/>
            <person name="Lipzen A."/>
            <person name="Lundell T."/>
            <person name="Morin E."/>
            <person name="Murat C."/>
            <person name="Sun H."/>
            <person name="Tunlid A."/>
            <person name="Henrissat B."/>
            <person name="Grigoriev I.V."/>
            <person name="Hibbett D.S."/>
            <person name="Martin F."/>
            <person name="Nordberg H.P."/>
            <person name="Cantor M.N."/>
            <person name="Hua S.X."/>
        </authorList>
    </citation>
    <scope>NUCLEOTIDE SEQUENCE [LARGE SCALE GENOMIC DNA]</scope>
    <source>
        <strain evidence="7 8">UH-Slu-Lm8-n1</strain>
    </source>
</reference>
<dbReference type="PRINTS" id="PR00700">
    <property type="entry name" value="PRTYPHPHTASE"/>
</dbReference>
<feature type="compositionally biased region" description="Low complexity" evidence="3">
    <location>
        <begin position="1724"/>
        <end position="1734"/>
    </location>
</feature>
<dbReference type="EMBL" id="KN835142">
    <property type="protein sequence ID" value="KIK47977.1"/>
    <property type="molecule type" value="Genomic_DNA"/>
</dbReference>
<feature type="region of interest" description="Disordered" evidence="3">
    <location>
        <begin position="632"/>
        <end position="661"/>
    </location>
</feature>
<dbReference type="InParanoid" id="A0A0D0BQN6"/>
<feature type="region of interest" description="Disordered" evidence="3">
    <location>
        <begin position="1604"/>
        <end position="1625"/>
    </location>
</feature>
<dbReference type="PANTHER" id="PTHR19134">
    <property type="entry name" value="RECEPTOR-TYPE TYROSINE-PROTEIN PHOSPHATASE"/>
    <property type="match status" value="1"/>
</dbReference>
<feature type="compositionally biased region" description="Low complexity" evidence="3">
    <location>
        <begin position="1380"/>
        <end position="1401"/>
    </location>
</feature>
<feature type="compositionally biased region" description="Low complexity" evidence="3">
    <location>
        <begin position="1207"/>
        <end position="1253"/>
    </location>
</feature>
<feature type="domain" description="Rhodanese" evidence="6">
    <location>
        <begin position="99"/>
        <end position="215"/>
    </location>
</feature>
<dbReference type="PROSITE" id="PS50206">
    <property type="entry name" value="RHODANESE_3"/>
    <property type="match status" value="1"/>
</dbReference>
<dbReference type="InterPro" id="IPR000387">
    <property type="entry name" value="Tyr_Pase_dom"/>
</dbReference>
<feature type="region of interest" description="Disordered" evidence="3">
    <location>
        <begin position="1116"/>
        <end position="1254"/>
    </location>
</feature>
<feature type="domain" description="Tyrosine specific protein phosphatases" evidence="5">
    <location>
        <begin position="960"/>
        <end position="1017"/>
    </location>
</feature>
<feature type="compositionally biased region" description="Low complexity" evidence="3">
    <location>
        <begin position="74"/>
        <end position="87"/>
    </location>
</feature>
<dbReference type="InterPro" id="IPR001763">
    <property type="entry name" value="Rhodanese-like_dom"/>
</dbReference>
<feature type="compositionally biased region" description="Basic and acidic residues" evidence="3">
    <location>
        <begin position="1604"/>
        <end position="1615"/>
    </location>
</feature>
<feature type="compositionally biased region" description="Polar residues" evidence="3">
    <location>
        <begin position="506"/>
        <end position="517"/>
    </location>
</feature>
<dbReference type="Gene3D" id="3.90.190.10">
    <property type="entry name" value="Protein tyrosine phosphatase superfamily"/>
    <property type="match status" value="3"/>
</dbReference>
<reference evidence="8" key="2">
    <citation type="submission" date="2015-01" db="EMBL/GenBank/DDBJ databases">
        <title>Evolutionary Origins and Diversification of the Mycorrhizal Mutualists.</title>
        <authorList>
            <consortium name="DOE Joint Genome Institute"/>
            <consortium name="Mycorrhizal Genomics Consortium"/>
            <person name="Kohler A."/>
            <person name="Kuo A."/>
            <person name="Nagy L.G."/>
            <person name="Floudas D."/>
            <person name="Copeland A."/>
            <person name="Barry K.W."/>
            <person name="Cichocki N."/>
            <person name="Veneault-Fourrey C."/>
            <person name="LaButti K."/>
            <person name="Lindquist E.A."/>
            <person name="Lipzen A."/>
            <person name="Lundell T."/>
            <person name="Morin E."/>
            <person name="Murat C."/>
            <person name="Riley R."/>
            <person name="Ohm R."/>
            <person name="Sun H."/>
            <person name="Tunlid A."/>
            <person name="Henrissat B."/>
            <person name="Grigoriev I.V."/>
            <person name="Hibbett D.S."/>
            <person name="Martin F."/>
        </authorList>
    </citation>
    <scope>NUCLEOTIDE SEQUENCE [LARGE SCALE GENOMIC DNA]</scope>
    <source>
        <strain evidence="8">UH-Slu-Lm8-n1</strain>
    </source>
</reference>
<feature type="compositionally biased region" description="Basic residues" evidence="3">
    <location>
        <begin position="934"/>
        <end position="943"/>
    </location>
</feature>
<feature type="region of interest" description="Disordered" evidence="3">
    <location>
        <begin position="464"/>
        <end position="545"/>
    </location>
</feature>
<feature type="region of interest" description="Disordered" evidence="3">
    <location>
        <begin position="1269"/>
        <end position="1470"/>
    </location>
</feature>
<feature type="region of interest" description="Disordered" evidence="3">
    <location>
        <begin position="881"/>
        <end position="907"/>
    </location>
</feature>
<feature type="region of interest" description="Disordered" evidence="3">
    <location>
        <begin position="48"/>
        <end position="87"/>
    </location>
</feature>
<dbReference type="Proteomes" id="UP000054485">
    <property type="component" value="Unassembled WGS sequence"/>
</dbReference>
<evidence type="ECO:0000259" key="5">
    <source>
        <dbReference type="PROSITE" id="PS50056"/>
    </source>
</evidence>
<dbReference type="OrthoDB" id="6058203at2759"/>
<dbReference type="Pfam" id="PF00102">
    <property type="entry name" value="Y_phosphatase"/>
    <property type="match status" value="2"/>
</dbReference>
<dbReference type="InterPro" id="IPR029021">
    <property type="entry name" value="Prot-tyrosine_phosphatase-like"/>
</dbReference>
<dbReference type="Gene3D" id="3.40.250.10">
    <property type="entry name" value="Rhodanese-like domain"/>
    <property type="match status" value="1"/>
</dbReference>
<keyword evidence="8" id="KW-1185">Reference proteome</keyword>
<feature type="compositionally biased region" description="Polar residues" evidence="3">
    <location>
        <begin position="1325"/>
        <end position="1336"/>
    </location>
</feature>
<dbReference type="SMART" id="SM00194">
    <property type="entry name" value="PTPc"/>
    <property type="match status" value="1"/>
</dbReference>
<feature type="region of interest" description="Disordered" evidence="3">
    <location>
        <begin position="315"/>
        <end position="353"/>
    </location>
</feature>
<sequence length="1753" mass="186466">MSTNDFFTSVPFSGQHGRGPSTDQENVVSFAHAIAARFGSADLLTARILPDEQQQPSQNTPLPPKPTLPPPSKPVSSSPSSSSSTFTPVNPSDLAAYLADPSILILDIRPHAAHTAARLHRALSLSIPSTLIKRPLFGLSKLVQMLHSSSARARFAAWPNASHILVYDADSVLVPDTSNIAGLLRKFRAEGFTGELAWVKGGFQAVWRETRHCVTTDHPSPDEDEPDGTTFSGALRTKHLPKAAFSLSTTTAANAASGTPAVTNAANPFFDTIRQNLELSQGITERIPLRLPRRIRRRINDLPFRWLQDVASRSALRPSHSSSFPGELSVESGSESSDDPHDSDPDSNDPDVEEGAETLAMQFYRIELAEQRRLRSVMEHHARESEVSVYAAAGQAYTLGEGGQGIIGVGARSATAAGIKTLPSTPVQGSFPFSITAGVEKGAKNRYNHIWPFEHARVRLHDGRHQGSHLGHSSKRSKEDKKKIASVSATTGSESSSTFAPSSESQLALLSATTPTNAPEDDRNTLMSVDRNPICTPSSSGMPPPSSVPMTPFYSQSAFHTPLSMPMTPFGPPSSNSTRGGVPMTHFYPFPRSSGGGSDAYFPAFPPSETSQIPPIPEDAPVLIPPRLETRTQQRSGGFLSPSILSTLPRSPQSAGPKAVSPLVMPSYTPLGSQREMFNLTLPRGPISQGPISSTGTSFPQFNMTVVPPTDKPRDPSPADDYVNASYVQPLGTRKRYIATQGPLPATFVDFWTLVWEQNVHVIVMLTREIENAMVKCGTYWVDSSYGPLQLQLLNISPPVSPSTSSNTSADIGFFMSPRERDKGSKQPSMIVRTFALSHRSYPSVPPRRVTHLQYLDWPDMNVPDDPRGVLELVKCVERAVQESTPGPSPSGSHSNSGSCSGSLSASSGSPGRNFDFMAREDFFSSPPLGDRGTKRKHGGKGWRHPELDLKTGIAAFALGCPPPVLLHCSAGVGRTGGFIAVDAILDAIRRELKQRRDTRARAQARAHIAVEADRQVSQSVVAESASGTESGEMDVDANHAKEKEKLAGTVPLVIGDRKKARRHLPHNGAVKEGETSSSESLVVHVPFAEETADLDTRWQTTSSSTREWAEQVLDQTHPGEEGQETELPPPLPLSMSLNLPAHSRRASPGSASNSSGPSALNSADDSVGSNSSSGIGAGVKAGSGRSGSGRSGSSSFSGSGGGSGSGAFPPSSSVSISLSGSQRNSAPDSISASNSGSGTNTSNNSGFWGSTGADSGLVGFMHSRLRDSSVTSLSNLSSDVSSEKPSKPLRQPSAVRIGTEDEDAMDVDRPPRSSSAPLHPASGVVSTESNVSRAGNFNLRPRVRQTIGSSPMASFSTPALPTTSCTSSGPFFEGEDPVSRTSSTPSSDPSSDGLLSPPRSFESGGNADVEATSGKNSLLSSDESEDVVPSKQAKSSSKAVETTSAISAASGQGTMVKPTSAPEQHKPINKIKPSAAQVAVAPSSMPPVLEFVGKNPDAEQVSSELDQRTAGHAVIDYKLPRQLHQDLSPAPLMSHTNPIWTIVQDMREQRMSLCQSLRQYVFVHAAVIEGALMLVDEERELWGECSASEGSSDSVRVSNISEGEGRLDDNDIRKTPFKNPDIMEIPSIGHTQVSRDRTRSFPAVGMRRSASGSQMHHTSSSVVSSSPSKWKRGPSPTELLREDKSGIISFAKRPSIKRRTLSDEKALTVFELAAGAPQGETGGVSTVEGGDTTRLGMGPMTPEWSGPSPTAK</sequence>
<feature type="compositionally biased region" description="Low complexity" evidence="3">
    <location>
        <begin position="884"/>
        <end position="907"/>
    </location>
</feature>
<dbReference type="PROSITE" id="PS50055">
    <property type="entry name" value="TYR_PHOSPHATASE_PTP"/>
    <property type="match status" value="1"/>
</dbReference>
<feature type="domain" description="Tyrosine-protein phosphatase" evidence="4">
    <location>
        <begin position="699"/>
        <end position="992"/>
    </location>
</feature>
<dbReference type="InterPro" id="IPR016130">
    <property type="entry name" value="Tyr_Pase_AS"/>
</dbReference>
<feature type="compositionally biased region" description="Polar residues" evidence="3">
    <location>
        <begin position="1433"/>
        <end position="1454"/>
    </location>
</feature>
<feature type="compositionally biased region" description="Polar residues" evidence="3">
    <location>
        <begin position="643"/>
        <end position="654"/>
    </location>
</feature>
<feature type="compositionally biased region" description="Low complexity" evidence="3">
    <location>
        <begin position="485"/>
        <end position="505"/>
    </location>
</feature>
<evidence type="ECO:0000256" key="1">
    <source>
        <dbReference type="ARBA" id="ARBA00009649"/>
    </source>
</evidence>
<feature type="region of interest" description="Disordered" evidence="3">
    <location>
        <begin position="1648"/>
        <end position="1680"/>
    </location>
</feature>
<evidence type="ECO:0000313" key="7">
    <source>
        <dbReference type="EMBL" id="KIK47977.1"/>
    </source>
</evidence>
<feature type="compositionally biased region" description="Low complexity" evidence="3">
    <location>
        <begin position="1134"/>
        <end position="1175"/>
    </location>
</feature>
<dbReference type="InterPro" id="IPR050348">
    <property type="entry name" value="Protein-Tyr_Phosphatase"/>
</dbReference>
<protein>
    <recommendedName>
        <fullName evidence="2">protein-tyrosine-phosphatase</fullName>
        <ecNumber evidence="2">3.1.3.48</ecNumber>
    </recommendedName>
</protein>
<accession>A0A0D0BQN6</accession>
<feature type="region of interest" description="Disordered" evidence="3">
    <location>
        <begin position="926"/>
        <end position="945"/>
    </location>
</feature>
<feature type="region of interest" description="Disordered" evidence="3">
    <location>
        <begin position="1718"/>
        <end position="1753"/>
    </location>
</feature>
<evidence type="ECO:0000259" key="6">
    <source>
        <dbReference type="PROSITE" id="PS50206"/>
    </source>
</evidence>
<feature type="compositionally biased region" description="Polar residues" evidence="3">
    <location>
        <begin position="1"/>
        <end position="12"/>
    </location>
</feature>
<feature type="compositionally biased region" description="Gly residues" evidence="3">
    <location>
        <begin position="1176"/>
        <end position="1191"/>
    </location>
</feature>
<evidence type="ECO:0000256" key="2">
    <source>
        <dbReference type="ARBA" id="ARBA00013064"/>
    </source>
</evidence>
<organism evidence="7 8">
    <name type="scientific">Suillus luteus UH-Slu-Lm8-n1</name>
    <dbReference type="NCBI Taxonomy" id="930992"/>
    <lineage>
        <taxon>Eukaryota</taxon>
        <taxon>Fungi</taxon>
        <taxon>Dikarya</taxon>
        <taxon>Basidiomycota</taxon>
        <taxon>Agaricomycotina</taxon>
        <taxon>Agaricomycetes</taxon>
        <taxon>Agaricomycetidae</taxon>
        <taxon>Boletales</taxon>
        <taxon>Suillineae</taxon>
        <taxon>Suillaceae</taxon>
        <taxon>Suillus</taxon>
    </lineage>
</organism>
<feature type="region of interest" description="Disordered" evidence="3">
    <location>
        <begin position="1"/>
        <end position="24"/>
    </location>
</feature>
<dbReference type="STRING" id="930992.A0A0D0BQN6"/>
<dbReference type="SUPFAM" id="SSF52821">
    <property type="entry name" value="Rhodanese/Cell cycle control phosphatase"/>
    <property type="match status" value="1"/>
</dbReference>
<dbReference type="PROSITE" id="PS50056">
    <property type="entry name" value="TYR_PHOSPHATASE_2"/>
    <property type="match status" value="1"/>
</dbReference>
<comment type="similarity">
    <text evidence="1">Belongs to the protein-tyrosine phosphatase family. Non-receptor class subfamily.</text>
</comment>
<dbReference type="PANTHER" id="PTHR19134:SF561">
    <property type="entry name" value="PROTEIN TYROSINE PHOSPHATASE 36E, ISOFORM A"/>
    <property type="match status" value="1"/>
</dbReference>
<dbReference type="GO" id="GO:0004725">
    <property type="term" value="F:protein tyrosine phosphatase activity"/>
    <property type="evidence" value="ECO:0007669"/>
    <property type="project" value="UniProtKB-EC"/>
</dbReference>
<dbReference type="HOGENOM" id="CLU_002713_0_0_1"/>
<dbReference type="PROSITE" id="PS00383">
    <property type="entry name" value="TYR_PHOSPHATASE_1"/>
    <property type="match status" value="1"/>
</dbReference>
<feature type="compositionally biased region" description="Low complexity" evidence="3">
    <location>
        <begin position="1660"/>
        <end position="1669"/>
    </location>
</feature>
<feature type="compositionally biased region" description="Pro residues" evidence="3">
    <location>
        <begin position="61"/>
        <end position="73"/>
    </location>
</feature>
<gene>
    <name evidence="7" type="ORF">CY34DRAFT_8624</name>
</gene>
<feature type="region of interest" description="Disordered" evidence="3">
    <location>
        <begin position="1057"/>
        <end position="1082"/>
    </location>
</feature>
<evidence type="ECO:0000259" key="4">
    <source>
        <dbReference type="PROSITE" id="PS50055"/>
    </source>
</evidence>
<evidence type="ECO:0000256" key="3">
    <source>
        <dbReference type="SAM" id="MobiDB-lite"/>
    </source>
</evidence>
<dbReference type="InterPro" id="IPR003595">
    <property type="entry name" value="Tyr_Pase_cat"/>
</dbReference>